<keyword evidence="6" id="KW-1185">Reference proteome</keyword>
<feature type="domain" description="SHSP" evidence="4">
    <location>
        <begin position="36"/>
        <end position="145"/>
    </location>
</feature>
<dbReference type="PROSITE" id="PS01031">
    <property type="entry name" value="SHSP"/>
    <property type="match status" value="1"/>
</dbReference>
<gene>
    <name evidence="5" type="primary">hspA_5</name>
    <name evidence="5" type="ORF">OJF2_73830</name>
</gene>
<dbReference type="Gene3D" id="2.60.40.790">
    <property type="match status" value="1"/>
</dbReference>
<evidence type="ECO:0000313" key="6">
    <source>
        <dbReference type="Proteomes" id="UP000324233"/>
    </source>
</evidence>
<evidence type="ECO:0000259" key="4">
    <source>
        <dbReference type="PROSITE" id="PS01031"/>
    </source>
</evidence>
<dbReference type="GO" id="GO:0009408">
    <property type="term" value="P:response to heat"/>
    <property type="evidence" value="ECO:0007669"/>
    <property type="project" value="InterPro"/>
</dbReference>
<dbReference type="PANTHER" id="PTHR46733">
    <property type="entry name" value="26.5 KDA HEAT SHOCK PROTEIN, MITOCHONDRIAL"/>
    <property type="match status" value="1"/>
</dbReference>
<sequence>MLPMLSRNAMLAPSASGPIHRLDSFFDRVFGEDGSFGLAWDNVPVSMWEDDDRIHVEADLPGMTENDVEITVHNGMLSIRGERKPEGGRNYFYNGRSYGRFERVITLPEAVNADDVQGTLKDGVLRLTLPKRPEARPKKITLRTT</sequence>
<dbReference type="InterPro" id="IPR044587">
    <property type="entry name" value="HSP21-like"/>
</dbReference>
<dbReference type="KEGG" id="agv:OJF2_73830"/>
<dbReference type="InterPro" id="IPR008978">
    <property type="entry name" value="HSP20-like_chaperone"/>
</dbReference>
<dbReference type="EMBL" id="CP042997">
    <property type="protein sequence ID" value="QEH38777.1"/>
    <property type="molecule type" value="Genomic_DNA"/>
</dbReference>
<evidence type="ECO:0000256" key="3">
    <source>
        <dbReference type="RuleBase" id="RU003616"/>
    </source>
</evidence>
<dbReference type="CDD" id="cd06464">
    <property type="entry name" value="ACD_sHsps-like"/>
    <property type="match status" value="1"/>
</dbReference>
<dbReference type="OrthoDB" id="267530at2"/>
<dbReference type="SUPFAM" id="SSF49764">
    <property type="entry name" value="HSP20-like chaperones"/>
    <property type="match status" value="1"/>
</dbReference>
<keyword evidence="1" id="KW-0346">Stress response</keyword>
<dbReference type="PANTHER" id="PTHR46733:SF4">
    <property type="entry name" value="HEAT SHOCK PROTEIN 21, CHLOROPLASTIC"/>
    <property type="match status" value="1"/>
</dbReference>
<dbReference type="Pfam" id="PF00011">
    <property type="entry name" value="HSP20"/>
    <property type="match status" value="1"/>
</dbReference>
<evidence type="ECO:0000256" key="2">
    <source>
        <dbReference type="PROSITE-ProRule" id="PRU00285"/>
    </source>
</evidence>
<protein>
    <submittedName>
        <fullName evidence="5">Spore protein SP21</fullName>
    </submittedName>
</protein>
<dbReference type="Proteomes" id="UP000324233">
    <property type="component" value="Chromosome"/>
</dbReference>
<accession>A0A5B9WE13</accession>
<evidence type="ECO:0000256" key="1">
    <source>
        <dbReference type="ARBA" id="ARBA00023016"/>
    </source>
</evidence>
<comment type="similarity">
    <text evidence="2 3">Belongs to the small heat shock protein (HSP20) family.</text>
</comment>
<dbReference type="AlphaFoldDB" id="A0A5B9WE13"/>
<dbReference type="InterPro" id="IPR002068">
    <property type="entry name" value="A-crystallin/Hsp20_dom"/>
</dbReference>
<reference evidence="5 6" key="1">
    <citation type="submission" date="2019-08" db="EMBL/GenBank/DDBJ databases">
        <title>Deep-cultivation of Planctomycetes and their phenomic and genomic characterization uncovers novel biology.</title>
        <authorList>
            <person name="Wiegand S."/>
            <person name="Jogler M."/>
            <person name="Boedeker C."/>
            <person name="Pinto D."/>
            <person name="Vollmers J."/>
            <person name="Rivas-Marin E."/>
            <person name="Kohn T."/>
            <person name="Peeters S.H."/>
            <person name="Heuer A."/>
            <person name="Rast P."/>
            <person name="Oberbeckmann S."/>
            <person name="Bunk B."/>
            <person name="Jeske O."/>
            <person name="Meyerdierks A."/>
            <person name="Storesund J.E."/>
            <person name="Kallscheuer N."/>
            <person name="Luecker S."/>
            <person name="Lage O.M."/>
            <person name="Pohl T."/>
            <person name="Merkel B.J."/>
            <person name="Hornburger P."/>
            <person name="Mueller R.-W."/>
            <person name="Bruemmer F."/>
            <person name="Labrenz M."/>
            <person name="Spormann A.M."/>
            <person name="Op den Camp H."/>
            <person name="Overmann J."/>
            <person name="Amann R."/>
            <person name="Jetten M.S.M."/>
            <person name="Mascher T."/>
            <person name="Medema M.H."/>
            <person name="Devos D.P."/>
            <person name="Kaster A.-K."/>
            <person name="Ovreas L."/>
            <person name="Rohde M."/>
            <person name="Galperin M.Y."/>
            <person name="Jogler C."/>
        </authorList>
    </citation>
    <scope>NUCLEOTIDE SEQUENCE [LARGE SCALE GENOMIC DNA]</scope>
    <source>
        <strain evidence="5 6">OJF2</strain>
    </source>
</reference>
<organism evidence="5 6">
    <name type="scientific">Aquisphaera giovannonii</name>
    <dbReference type="NCBI Taxonomy" id="406548"/>
    <lineage>
        <taxon>Bacteria</taxon>
        <taxon>Pseudomonadati</taxon>
        <taxon>Planctomycetota</taxon>
        <taxon>Planctomycetia</taxon>
        <taxon>Isosphaerales</taxon>
        <taxon>Isosphaeraceae</taxon>
        <taxon>Aquisphaera</taxon>
    </lineage>
</organism>
<proteinExistence type="inferred from homology"/>
<name>A0A5B9WE13_9BACT</name>
<evidence type="ECO:0000313" key="5">
    <source>
        <dbReference type="EMBL" id="QEH38777.1"/>
    </source>
</evidence>